<dbReference type="PANTHER" id="PTHR43528:SF7">
    <property type="entry name" value="MFS TRANSPORTER"/>
    <property type="match status" value="1"/>
</dbReference>
<organism evidence="10 11">
    <name type="scientific">Candidatus Tokpelaia hoelldobleri</name>
    <dbReference type="NCBI Taxonomy" id="1902579"/>
    <lineage>
        <taxon>Bacteria</taxon>
        <taxon>Pseudomonadati</taxon>
        <taxon>Pseudomonadota</taxon>
        <taxon>Alphaproteobacteria</taxon>
        <taxon>Hyphomicrobiales</taxon>
        <taxon>Candidatus Tokpelaia</taxon>
    </lineage>
</organism>
<evidence type="ECO:0000313" key="10">
    <source>
        <dbReference type="EMBL" id="AQS41803.1"/>
    </source>
</evidence>
<evidence type="ECO:0000256" key="2">
    <source>
        <dbReference type="ARBA" id="ARBA00022448"/>
    </source>
</evidence>
<feature type="transmembrane region" description="Helical" evidence="8">
    <location>
        <begin position="310"/>
        <end position="328"/>
    </location>
</feature>
<dbReference type="PANTHER" id="PTHR43528">
    <property type="entry name" value="ALPHA-KETOGLUTARATE PERMEASE"/>
    <property type="match status" value="1"/>
</dbReference>
<dbReference type="KEGG" id="thd:BHV28_11150"/>
<dbReference type="InterPro" id="IPR051084">
    <property type="entry name" value="H+-coupled_symporters"/>
</dbReference>
<keyword evidence="3" id="KW-1003">Cell membrane</keyword>
<keyword evidence="11" id="KW-1185">Reference proteome</keyword>
<feature type="transmembrane region" description="Helical" evidence="8">
    <location>
        <begin position="370"/>
        <end position="389"/>
    </location>
</feature>
<feature type="transmembrane region" description="Helical" evidence="8">
    <location>
        <begin position="89"/>
        <end position="109"/>
    </location>
</feature>
<evidence type="ECO:0000256" key="1">
    <source>
        <dbReference type="ARBA" id="ARBA00004651"/>
    </source>
</evidence>
<keyword evidence="5" id="KW-0769">Symport</keyword>
<keyword evidence="7 8" id="KW-0472">Membrane</keyword>
<keyword evidence="4 8" id="KW-0812">Transmembrane</keyword>
<dbReference type="PROSITE" id="PS50850">
    <property type="entry name" value="MFS"/>
    <property type="match status" value="1"/>
</dbReference>
<accession>A0A1U9JVB8</accession>
<feature type="transmembrane region" description="Helical" evidence="8">
    <location>
        <begin position="401"/>
        <end position="420"/>
    </location>
</feature>
<dbReference type="SUPFAM" id="SSF103473">
    <property type="entry name" value="MFS general substrate transporter"/>
    <property type="match status" value="1"/>
</dbReference>
<evidence type="ECO:0000256" key="4">
    <source>
        <dbReference type="ARBA" id="ARBA00022692"/>
    </source>
</evidence>
<comment type="subcellular location">
    <subcellularLocation>
        <location evidence="1">Cell membrane</location>
        <topology evidence="1">Multi-pass membrane protein</topology>
    </subcellularLocation>
</comment>
<feature type="transmembrane region" description="Helical" evidence="8">
    <location>
        <begin position="243"/>
        <end position="268"/>
    </location>
</feature>
<dbReference type="InterPro" id="IPR011701">
    <property type="entry name" value="MFS"/>
</dbReference>
<sequence length="436" mass="47190">MSAGSYHLTRRDGRTLALSSLGGALEFYDFIIFVFFIKSIEAAFFPAYMEGWLATLWSYGIFAAGYLVRPVGGIIMAHFGDLYGRKRMFTFSVLLMALATLGMAFVPAYNSIGMFAPFLLLFLRLLQGAAIGGEVPGAWTFVAEHVPSRHVGLATGVLTSGLSLGILLGSLVAVFINSVLSVEMVNSYGWRLAFVLGGVLGLVAVWLRRWLDETPVFKAMKKSRALNAELPLKSVMTRYPAGVVVSMLLTWCLSAAIIVATLMTANLLEKFPYGYSSRQALWANCITCTALIIATPFAGYLCSRWGGGRFFILGGIIFSAVTAGFYSYTGGSVAVLFVLSALLGLATGFAGAVAYVMVRTFPAAVRFTGLSFSYNVAYAIFGGLTPVFLSFIQRFLPMAHMWYLAFIGILVSLVGGYLLFAGEKRQLAVGVEERES</sequence>
<name>A0A1U9JVB8_9HYPH</name>
<dbReference type="Pfam" id="PF07690">
    <property type="entry name" value="MFS_1"/>
    <property type="match status" value="1"/>
</dbReference>
<feature type="domain" description="Major facilitator superfamily (MFS) profile" evidence="9">
    <location>
        <begin position="15"/>
        <end position="424"/>
    </location>
</feature>
<dbReference type="EMBL" id="CP017315">
    <property type="protein sequence ID" value="AQS41803.1"/>
    <property type="molecule type" value="Genomic_DNA"/>
</dbReference>
<feature type="transmembrane region" description="Helical" evidence="8">
    <location>
        <begin position="280"/>
        <end position="303"/>
    </location>
</feature>
<dbReference type="Proteomes" id="UP000188912">
    <property type="component" value="Chromosome"/>
</dbReference>
<evidence type="ECO:0000256" key="6">
    <source>
        <dbReference type="ARBA" id="ARBA00022989"/>
    </source>
</evidence>
<protein>
    <submittedName>
        <fullName evidence="10">Major facilitator transporter protein</fullName>
    </submittedName>
</protein>
<keyword evidence="2" id="KW-0813">Transport</keyword>
<feature type="transmembrane region" description="Helical" evidence="8">
    <location>
        <begin position="16"/>
        <end position="37"/>
    </location>
</feature>
<dbReference type="Gene3D" id="1.20.1250.20">
    <property type="entry name" value="MFS general substrate transporter like domains"/>
    <property type="match status" value="2"/>
</dbReference>
<evidence type="ECO:0000256" key="7">
    <source>
        <dbReference type="ARBA" id="ARBA00023136"/>
    </source>
</evidence>
<feature type="transmembrane region" description="Helical" evidence="8">
    <location>
        <begin position="334"/>
        <end position="358"/>
    </location>
</feature>
<dbReference type="InterPro" id="IPR020846">
    <property type="entry name" value="MFS_dom"/>
</dbReference>
<evidence type="ECO:0000256" key="5">
    <source>
        <dbReference type="ARBA" id="ARBA00022847"/>
    </source>
</evidence>
<evidence type="ECO:0000259" key="9">
    <source>
        <dbReference type="PROSITE" id="PS50850"/>
    </source>
</evidence>
<feature type="transmembrane region" description="Helical" evidence="8">
    <location>
        <begin position="57"/>
        <end position="77"/>
    </location>
</feature>
<dbReference type="AlphaFoldDB" id="A0A1U9JVB8"/>
<reference evidence="10 11" key="2">
    <citation type="journal article" date="2016" name="Sci. Rep.">
        <title>The genome of Rhizobiales bacteria in predatory ants reveals urease gene functions but no genes for nitrogen fixation.</title>
        <authorList>
            <person name="Neuvonen M.M."/>
            <person name="Tamarit D."/>
            <person name="Naslund K."/>
            <person name="Liebig J."/>
            <person name="Feldhaar H."/>
            <person name="Moran N.A."/>
            <person name="Guy L."/>
            <person name="Andersson S.G."/>
        </authorList>
    </citation>
    <scope>NUCLEOTIDE SEQUENCE [LARGE SCALE GENOMIC DNA]</scope>
    <source>
        <strain evidence="10 11">Hsal</strain>
    </source>
</reference>
<reference evidence="10 11" key="1">
    <citation type="journal article" date="2010" name="Science">
        <title>Genomic comparison of the ants Camponotus floridanus and Harpegnathos saltator.</title>
        <authorList>
            <person name="Bonasio R."/>
            <person name="Zhang G."/>
            <person name="Ye C."/>
            <person name="Mutti N.S."/>
            <person name="Fang X."/>
            <person name="Qin N."/>
            <person name="Donahue G."/>
            <person name="Yang P."/>
            <person name="Li Q."/>
            <person name="Li C."/>
            <person name="Zhang P."/>
            <person name="Huang Z."/>
            <person name="Berger S.L."/>
            <person name="Reinberg D."/>
            <person name="Wang J."/>
            <person name="Liebig J."/>
        </authorList>
    </citation>
    <scope>NUCLEOTIDE SEQUENCE [LARGE SCALE GENOMIC DNA]</scope>
    <source>
        <strain evidence="10 11">Hsal</strain>
    </source>
</reference>
<dbReference type="InterPro" id="IPR036259">
    <property type="entry name" value="MFS_trans_sf"/>
</dbReference>
<gene>
    <name evidence="10" type="ORF">BHV28_11150</name>
</gene>
<evidence type="ECO:0000313" key="11">
    <source>
        <dbReference type="Proteomes" id="UP000188912"/>
    </source>
</evidence>
<evidence type="ECO:0000256" key="8">
    <source>
        <dbReference type="SAM" id="Phobius"/>
    </source>
</evidence>
<feature type="transmembrane region" description="Helical" evidence="8">
    <location>
        <begin position="151"/>
        <end position="176"/>
    </location>
</feature>
<keyword evidence="6 8" id="KW-1133">Transmembrane helix</keyword>
<dbReference type="GO" id="GO:0005886">
    <property type="term" value="C:plasma membrane"/>
    <property type="evidence" value="ECO:0007669"/>
    <property type="project" value="UniProtKB-SubCell"/>
</dbReference>
<dbReference type="GO" id="GO:0015293">
    <property type="term" value="F:symporter activity"/>
    <property type="evidence" value="ECO:0007669"/>
    <property type="project" value="UniProtKB-KW"/>
</dbReference>
<proteinExistence type="predicted"/>
<feature type="transmembrane region" description="Helical" evidence="8">
    <location>
        <begin position="115"/>
        <end position="139"/>
    </location>
</feature>
<dbReference type="STRING" id="1902579.BHV28_11150"/>
<feature type="transmembrane region" description="Helical" evidence="8">
    <location>
        <begin position="188"/>
        <end position="207"/>
    </location>
</feature>
<evidence type="ECO:0000256" key="3">
    <source>
        <dbReference type="ARBA" id="ARBA00022475"/>
    </source>
</evidence>